<proteinExistence type="predicted"/>
<evidence type="ECO:0008006" key="4">
    <source>
        <dbReference type="Google" id="ProtNLM"/>
    </source>
</evidence>
<dbReference type="Proteomes" id="UP001626603">
    <property type="component" value="Chromosome"/>
</dbReference>
<accession>A0ABD8A7N3</accession>
<dbReference type="AlphaFoldDB" id="A0ABD8A7N3"/>
<sequence length="157" mass="16046">MTPRRAVVLCILIALLAAPATAASVERTLTSSGNDLTVTLTVTDITVGGIVETIPDGCTWAGTDHPENRTRVSGQKVAFAVVGEEAVRYRLQGPAEAGEALAGTWEDLETGESGAVGSDGPGTPGEAAQTTVPSTPGFEWAAALAALVVLCVRRCGR</sequence>
<organism evidence="2 3">
    <name type="scientific">Methanoculleus palmolei</name>
    <dbReference type="NCBI Taxonomy" id="72612"/>
    <lineage>
        <taxon>Archaea</taxon>
        <taxon>Methanobacteriati</taxon>
        <taxon>Methanobacteriota</taxon>
        <taxon>Stenosarchaea group</taxon>
        <taxon>Methanomicrobia</taxon>
        <taxon>Methanomicrobiales</taxon>
        <taxon>Methanomicrobiaceae</taxon>
        <taxon>Methanoculleus</taxon>
    </lineage>
</organism>
<gene>
    <name evidence="2" type="ORF">R6Y95_08665</name>
</gene>
<reference evidence="2 3" key="1">
    <citation type="submission" date="2023-10" db="EMBL/GenBank/DDBJ databases">
        <title>The complete genome sequence of Methanoculleus palmolei DSM 4273.</title>
        <authorList>
            <person name="Lai S.-J."/>
            <person name="You Y.-T."/>
            <person name="Chen S.-C."/>
        </authorList>
    </citation>
    <scope>NUCLEOTIDE SEQUENCE [LARGE SCALE GENOMIC DNA]</scope>
    <source>
        <strain evidence="2 3">DSM 4273</strain>
    </source>
</reference>
<name>A0ABD8A7N3_9EURY</name>
<protein>
    <recommendedName>
        <fullName evidence="4">PGF-CTERM sorting domain-containing protein</fullName>
    </recommendedName>
</protein>
<dbReference type="EMBL" id="CP137641">
    <property type="protein sequence ID" value="WOX55531.1"/>
    <property type="molecule type" value="Genomic_DNA"/>
</dbReference>
<keyword evidence="3" id="KW-1185">Reference proteome</keyword>
<evidence type="ECO:0000256" key="1">
    <source>
        <dbReference type="SAM" id="MobiDB-lite"/>
    </source>
</evidence>
<feature type="region of interest" description="Disordered" evidence="1">
    <location>
        <begin position="110"/>
        <end position="132"/>
    </location>
</feature>
<evidence type="ECO:0000313" key="2">
    <source>
        <dbReference type="EMBL" id="WOX55531.1"/>
    </source>
</evidence>
<evidence type="ECO:0000313" key="3">
    <source>
        <dbReference type="Proteomes" id="UP001626603"/>
    </source>
</evidence>